<evidence type="ECO:0000313" key="6">
    <source>
        <dbReference type="Proteomes" id="UP001152797"/>
    </source>
</evidence>
<dbReference type="PANTHER" id="PTHR47936">
    <property type="entry name" value="PPR_LONG DOMAIN-CONTAINING PROTEIN"/>
    <property type="match status" value="1"/>
</dbReference>
<dbReference type="OrthoDB" id="408371at2759"/>
<protein>
    <submittedName>
        <fullName evidence="5">Pentatricopeptide repeat-containing protein, chloroplastic</fullName>
    </submittedName>
</protein>
<sequence>MLYGTASTAGPRKSAHVKSPSGRRQQRVQRLLRLGLNPPWQDVLRFLADEIDAWKQRPQFATKLLLDIGEKRLPLAEVVLRCMRKTSIEVNVLHSNVAAGACLQCNMWQHALDVTSELATHYTEGDITSVSTRIRACMQRGHWPLALSDMKTMQNMKAGIGRYTKAVLAPSKSANAWDVALWFHFWLANFRLDPDPVSTAEVLSSCKGDRGWQHAVEVHEGISFPPRDLNLNTYLDALCIGGQWCASYDLFLQMPGLRVMPDLVTANTVVNAAPWKLAWITFSESLASASIKADVVSYAAIIPSDEAAWQAACMCAHEMRQGHIAGNIRIWNSCMRSASLAGRWFEVFESMAELKRQSHESDSISYTLALSAVEEGQVWRQALMMTSQLRNLAVSVDQLACSSVSRAHAMSNLWQESMSMLRRHGKQIRVDVVMQNQILDAYEKSAEWRSTLQACSMMSLAGLEQDPVSFCAVMSSCRTSGSWPWMTGIVEHLRKSHQPLDLTCYNSAISAYTHTDHWRSSMSTLSQMSQCCASADEISFNAAIQACSGQPHWEQMCLSVFELQFRRLKMDLCRESVLQEIEQRSLSGAEANLLQTMMFGLNDLRTTKT</sequence>
<dbReference type="PANTHER" id="PTHR47936:SF1">
    <property type="entry name" value="PENTATRICOPEPTIDE REPEAT-CONTAINING PROTEIN GUN1, CHLOROPLASTIC"/>
    <property type="match status" value="1"/>
</dbReference>
<accession>A0A9P1C191</accession>
<keyword evidence="1" id="KW-0677">Repeat</keyword>
<evidence type="ECO:0000313" key="5">
    <source>
        <dbReference type="EMBL" id="CAL4770546.1"/>
    </source>
</evidence>
<evidence type="ECO:0000313" key="4">
    <source>
        <dbReference type="EMBL" id="CAL1136609.1"/>
    </source>
</evidence>
<evidence type="ECO:0000256" key="1">
    <source>
        <dbReference type="ARBA" id="ARBA00022737"/>
    </source>
</evidence>
<keyword evidence="6" id="KW-1185">Reference proteome</keyword>
<gene>
    <name evidence="3" type="ORF">C1SCF055_LOCUS10861</name>
</gene>
<evidence type="ECO:0000256" key="2">
    <source>
        <dbReference type="SAM" id="MobiDB-lite"/>
    </source>
</evidence>
<comment type="caution">
    <text evidence="3">The sequence shown here is derived from an EMBL/GenBank/DDBJ whole genome shotgun (WGS) entry which is preliminary data.</text>
</comment>
<dbReference type="EMBL" id="CAMXCT010000782">
    <property type="protein sequence ID" value="CAI3983234.1"/>
    <property type="molecule type" value="Genomic_DNA"/>
</dbReference>
<dbReference type="Gene3D" id="1.25.40.10">
    <property type="entry name" value="Tetratricopeptide repeat domain"/>
    <property type="match status" value="3"/>
</dbReference>
<feature type="region of interest" description="Disordered" evidence="2">
    <location>
        <begin position="1"/>
        <end position="24"/>
    </location>
</feature>
<dbReference type="AlphaFoldDB" id="A0A9P1C191"/>
<dbReference type="InterPro" id="IPR011990">
    <property type="entry name" value="TPR-like_helical_dom_sf"/>
</dbReference>
<dbReference type="Proteomes" id="UP001152797">
    <property type="component" value="Unassembled WGS sequence"/>
</dbReference>
<name>A0A9P1C191_9DINO</name>
<dbReference type="EMBL" id="CAMXCT030000782">
    <property type="protein sequence ID" value="CAL4770546.1"/>
    <property type="molecule type" value="Genomic_DNA"/>
</dbReference>
<reference evidence="4" key="2">
    <citation type="submission" date="2024-04" db="EMBL/GenBank/DDBJ databases">
        <authorList>
            <person name="Chen Y."/>
            <person name="Shah S."/>
            <person name="Dougan E. K."/>
            <person name="Thang M."/>
            <person name="Chan C."/>
        </authorList>
    </citation>
    <scope>NUCLEOTIDE SEQUENCE [LARGE SCALE GENOMIC DNA]</scope>
</reference>
<proteinExistence type="predicted"/>
<dbReference type="EMBL" id="CAMXCT020000782">
    <property type="protein sequence ID" value="CAL1136609.1"/>
    <property type="molecule type" value="Genomic_DNA"/>
</dbReference>
<organism evidence="3">
    <name type="scientific">Cladocopium goreaui</name>
    <dbReference type="NCBI Taxonomy" id="2562237"/>
    <lineage>
        <taxon>Eukaryota</taxon>
        <taxon>Sar</taxon>
        <taxon>Alveolata</taxon>
        <taxon>Dinophyceae</taxon>
        <taxon>Suessiales</taxon>
        <taxon>Symbiodiniaceae</taxon>
        <taxon>Cladocopium</taxon>
    </lineage>
</organism>
<reference evidence="3" key="1">
    <citation type="submission" date="2022-10" db="EMBL/GenBank/DDBJ databases">
        <authorList>
            <person name="Chen Y."/>
            <person name="Dougan E. K."/>
            <person name="Chan C."/>
            <person name="Rhodes N."/>
            <person name="Thang M."/>
        </authorList>
    </citation>
    <scope>NUCLEOTIDE SEQUENCE</scope>
</reference>
<evidence type="ECO:0000313" key="3">
    <source>
        <dbReference type="EMBL" id="CAI3983234.1"/>
    </source>
</evidence>